<dbReference type="Pfam" id="PF00582">
    <property type="entry name" value="Usp"/>
    <property type="match status" value="1"/>
</dbReference>
<keyword evidence="4" id="KW-0808">Transferase</keyword>
<dbReference type="PROSITE" id="PS00108">
    <property type="entry name" value="PROTEIN_KINASE_ST"/>
    <property type="match status" value="1"/>
</dbReference>
<dbReference type="FunFam" id="1.10.510.10:FF:000498">
    <property type="entry name" value="U-box domain-containing protein 51"/>
    <property type="match status" value="1"/>
</dbReference>
<dbReference type="InterPro" id="IPR006016">
    <property type="entry name" value="UspA"/>
</dbReference>
<name>A0A8T1PXZ3_CARIL</name>
<organism evidence="12 14">
    <name type="scientific">Carya illinoinensis</name>
    <name type="common">Pecan</name>
    <dbReference type="NCBI Taxonomy" id="32201"/>
    <lineage>
        <taxon>Eukaryota</taxon>
        <taxon>Viridiplantae</taxon>
        <taxon>Streptophyta</taxon>
        <taxon>Embryophyta</taxon>
        <taxon>Tracheophyta</taxon>
        <taxon>Spermatophyta</taxon>
        <taxon>Magnoliopsida</taxon>
        <taxon>eudicotyledons</taxon>
        <taxon>Gunneridae</taxon>
        <taxon>Pentapetalae</taxon>
        <taxon>rosids</taxon>
        <taxon>fabids</taxon>
        <taxon>Fagales</taxon>
        <taxon>Juglandaceae</taxon>
        <taxon>Carya</taxon>
    </lineage>
</organism>
<dbReference type="GO" id="GO:0004672">
    <property type="term" value="F:protein kinase activity"/>
    <property type="evidence" value="ECO:0007669"/>
    <property type="project" value="InterPro"/>
</dbReference>
<evidence type="ECO:0000313" key="12">
    <source>
        <dbReference type="EMBL" id="KAG6649409.1"/>
    </source>
</evidence>
<keyword evidence="5" id="KW-0547">Nucleotide-binding</keyword>
<protein>
    <recommendedName>
        <fullName evidence="3">RING-type E3 ubiquitin transferase</fullName>
        <ecNumber evidence="3">2.3.2.27</ecNumber>
    </recommendedName>
</protein>
<keyword evidence="14" id="KW-1185">Reference proteome</keyword>
<accession>A0A8T1PXZ3</accession>
<dbReference type="Pfam" id="PF00069">
    <property type="entry name" value="Pkinase"/>
    <property type="match status" value="1"/>
</dbReference>
<evidence type="ECO:0000313" key="13">
    <source>
        <dbReference type="EMBL" id="KAG6706209.1"/>
    </source>
</evidence>
<dbReference type="EMBL" id="CM031831">
    <property type="protein sequence ID" value="KAG6706209.1"/>
    <property type="molecule type" value="Genomic_DNA"/>
</dbReference>
<dbReference type="PANTHER" id="PTHR45647:SF132">
    <property type="entry name" value="KINASE WITH ADENINE NUCLEOTIDE ALPHA HYDROLASES-LIKE DOMAIN-CONTAINING PROTEIN"/>
    <property type="match status" value="1"/>
</dbReference>
<proteinExistence type="predicted"/>
<dbReference type="GO" id="GO:0061630">
    <property type="term" value="F:ubiquitin protein ligase activity"/>
    <property type="evidence" value="ECO:0007669"/>
    <property type="project" value="UniProtKB-EC"/>
</dbReference>
<dbReference type="PROSITE" id="PS50011">
    <property type="entry name" value="PROTEIN_KINASE_DOM"/>
    <property type="match status" value="1"/>
</dbReference>
<reference evidence="13" key="2">
    <citation type="submission" date="2021-01" db="EMBL/GenBank/DDBJ databases">
        <authorList>
            <person name="Lovell J.T."/>
            <person name="Bentley N."/>
            <person name="Bhattarai G."/>
            <person name="Jenkins J.W."/>
            <person name="Sreedasyam A."/>
            <person name="Alarcon Y."/>
            <person name="Bock C."/>
            <person name="Boston L."/>
            <person name="Carlson J."/>
            <person name="Cervantes K."/>
            <person name="Clermont K."/>
            <person name="Krom N."/>
            <person name="Kubenka K."/>
            <person name="Mamidi S."/>
            <person name="Mattison C."/>
            <person name="Monteros M."/>
            <person name="Pisani C."/>
            <person name="Plott C."/>
            <person name="Rajasekar S."/>
            <person name="Rhein H.S."/>
            <person name="Rohla C."/>
            <person name="Song M."/>
            <person name="Hilaire R.S."/>
            <person name="Shu S."/>
            <person name="Wells L."/>
            <person name="Wang X."/>
            <person name="Webber J."/>
            <person name="Heerema R.J."/>
            <person name="Klein P."/>
            <person name="Conner P."/>
            <person name="Grauke L."/>
            <person name="Grimwood J."/>
            <person name="Schmutz J."/>
            <person name="Randall J.J."/>
        </authorList>
    </citation>
    <scope>NUCLEOTIDE SEQUENCE</scope>
    <source>
        <tissue evidence="13">Leaf</tissue>
    </source>
</reference>
<reference evidence="12" key="1">
    <citation type="submission" date="2020-12" db="EMBL/GenBank/DDBJ databases">
        <title>WGS assembly of Carya illinoinensis cv. Pawnee.</title>
        <authorList>
            <person name="Platts A."/>
            <person name="Shu S."/>
            <person name="Wright S."/>
            <person name="Barry K."/>
            <person name="Edger P."/>
            <person name="Pires J.C."/>
            <person name="Schmutz J."/>
        </authorList>
    </citation>
    <scope>NUCLEOTIDE SEQUENCE</scope>
    <source>
        <tissue evidence="12">Leaf</tissue>
    </source>
</reference>
<dbReference type="Proteomes" id="UP000811609">
    <property type="component" value="Chromosome 7"/>
</dbReference>
<dbReference type="GO" id="GO:0005524">
    <property type="term" value="F:ATP binding"/>
    <property type="evidence" value="ECO:0007669"/>
    <property type="project" value="UniProtKB-KW"/>
</dbReference>
<dbReference type="InterPro" id="IPR000719">
    <property type="entry name" value="Prot_kinase_dom"/>
</dbReference>
<evidence type="ECO:0000256" key="6">
    <source>
        <dbReference type="ARBA" id="ARBA00022786"/>
    </source>
</evidence>
<evidence type="ECO:0000256" key="8">
    <source>
        <dbReference type="ARBA" id="ARBA00023054"/>
    </source>
</evidence>
<evidence type="ECO:0000256" key="10">
    <source>
        <dbReference type="SAM" id="MobiDB-lite"/>
    </source>
</evidence>
<keyword evidence="8 9" id="KW-0175">Coiled coil</keyword>
<evidence type="ECO:0000256" key="9">
    <source>
        <dbReference type="SAM" id="Coils"/>
    </source>
</evidence>
<feature type="region of interest" description="Disordered" evidence="10">
    <location>
        <begin position="320"/>
        <end position="345"/>
    </location>
</feature>
<keyword evidence="7" id="KW-0067">ATP-binding</keyword>
<dbReference type="Proteomes" id="UP000811246">
    <property type="component" value="Chromosome 7"/>
</dbReference>
<dbReference type="FunFam" id="3.30.200.20:FF:000162">
    <property type="entry name" value="Adenine nucleotide alpha hydrolase-like domain kinase"/>
    <property type="match status" value="1"/>
</dbReference>
<dbReference type="EMBL" id="CM031815">
    <property type="protein sequence ID" value="KAG6649409.1"/>
    <property type="molecule type" value="Genomic_DNA"/>
</dbReference>
<dbReference type="CDD" id="cd01989">
    <property type="entry name" value="USP_STK_Ubox_N"/>
    <property type="match status" value="1"/>
</dbReference>
<sequence length="802" mass="89449">MWLARNHVEKRGGRGLVAVAVDTDKGSQNALKWAVDNLLQRGQTVNLIHVKLKSSTFSSAASLSSSRPRAGIVDESSPASHLNLDKKTKEVLLPFRCFCTRKDIRCRDIVLEDTDVAKALIEYTSHSAIENLVVGSSSKTGFLKFRTTDIPSHVSKGAPDFCNVYVISRGKIQSMRSALRAAPSRTTTTTSLRHQLANRGSIKSDTPEPRVELLQATSTNIYGKPPLIDQPMRRFQADEVDVIRSPLPRTSSINGKSYGEIHLFDTDISFVSSERPSFDRMFPSLYDHLERDLVTPSRMSCVSETDDINQTYDLSEQFERKSQDVISPPDLSPISPDSDRLSNASQSMEEVEAEMRRLKLELKQTMEMYSTACKEALTAKQTAVELQRWKLEEERRMEDARLAEEAALGIAAKEKAKSRAAIEAAEAAKRIAELEAKKRIHAEMKVLRETEEKKKAFDALAQSDNRCRRYTIEDIEIATDFFALSRKIGEGGYGPVYKCYLDHTPAAIKILRPDAAQGRSQFQQEVEVLSCIRHPNMVLLLGACPEYGCLVYEFMANGSLEDRLFCRGNTPPLSWQLRFRIAAEVSTGLLFLHQTKPEPLVHRDLKPANILLDSNYVSKISDVGLARLVPPSVADKVTQYRMTSTAGTFCYIDPEYQQTGMLGVKSDIYSLGIMFLQMITAKPPMGLTHLVGRAIEKGTFTQMLDPAVPDWPIEEALCFAKLALKCAELRRKDRPDLAKEVLPELNRLRALAEETMQYTSINGSPASSPAHSQVSLQLDGDLPPVLSGESSISSPLRVKIKF</sequence>
<dbReference type="AlphaFoldDB" id="A0A8T1PXZ3"/>
<dbReference type="InterPro" id="IPR051348">
    <property type="entry name" value="U-box_ubiquitin_ligases"/>
</dbReference>
<evidence type="ECO:0000256" key="1">
    <source>
        <dbReference type="ARBA" id="ARBA00000900"/>
    </source>
</evidence>
<dbReference type="SMART" id="SM00220">
    <property type="entry name" value="S_TKc"/>
    <property type="match status" value="1"/>
</dbReference>
<evidence type="ECO:0000313" key="14">
    <source>
        <dbReference type="Proteomes" id="UP000811609"/>
    </source>
</evidence>
<feature type="compositionally biased region" description="Low complexity" evidence="10">
    <location>
        <begin position="324"/>
        <end position="336"/>
    </location>
</feature>
<comment type="caution">
    <text evidence="12">The sequence shown here is derived from an EMBL/GenBank/DDBJ whole genome shotgun (WGS) entry which is preliminary data.</text>
</comment>
<dbReference type="EC" id="2.3.2.27" evidence="3"/>
<evidence type="ECO:0000256" key="4">
    <source>
        <dbReference type="ARBA" id="ARBA00022679"/>
    </source>
</evidence>
<gene>
    <name evidence="12" type="ORF">CIPAW_07G210400</name>
    <name evidence="13" type="ORF">I3842_07G212900</name>
</gene>
<comment type="catalytic activity">
    <reaction evidence="1">
        <text>S-ubiquitinyl-[E2 ubiquitin-conjugating enzyme]-L-cysteine + [acceptor protein]-L-lysine = [E2 ubiquitin-conjugating enzyme]-L-cysteine + N(6)-ubiquitinyl-[acceptor protein]-L-lysine.</text>
        <dbReference type="EC" id="2.3.2.27"/>
    </reaction>
</comment>
<feature type="domain" description="Protein kinase" evidence="11">
    <location>
        <begin position="482"/>
        <end position="761"/>
    </location>
</feature>
<keyword evidence="6" id="KW-0833">Ubl conjugation pathway</keyword>
<feature type="coiled-coil region" evidence="9">
    <location>
        <begin position="415"/>
        <end position="444"/>
    </location>
</feature>
<dbReference type="InterPro" id="IPR008271">
    <property type="entry name" value="Ser/Thr_kinase_AS"/>
</dbReference>
<evidence type="ECO:0000259" key="11">
    <source>
        <dbReference type="PROSITE" id="PS50011"/>
    </source>
</evidence>
<comment type="pathway">
    <text evidence="2">Protein modification; protein ubiquitination.</text>
</comment>
<evidence type="ECO:0000256" key="2">
    <source>
        <dbReference type="ARBA" id="ARBA00004906"/>
    </source>
</evidence>
<evidence type="ECO:0000256" key="5">
    <source>
        <dbReference type="ARBA" id="ARBA00022741"/>
    </source>
</evidence>
<dbReference type="PANTHER" id="PTHR45647">
    <property type="entry name" value="OS02G0152300 PROTEIN"/>
    <property type="match status" value="1"/>
</dbReference>
<evidence type="ECO:0000256" key="3">
    <source>
        <dbReference type="ARBA" id="ARBA00012483"/>
    </source>
</evidence>
<evidence type="ECO:0000256" key="7">
    <source>
        <dbReference type="ARBA" id="ARBA00022840"/>
    </source>
</evidence>